<sequence>MVLCRTGLSVARRVTPRVLGNRKFGHDAAEAAAEMEQWKRYSFAAIAVTSAFGAYITYVEMQHAKHPHEHEKIEYSHMKIRNKPYPWKCPDCNLLDTKCWAECKAALAEKGL</sequence>
<accession>A0AAD7UDH5</accession>
<dbReference type="SUPFAM" id="SSF81411">
    <property type="entry name" value="Mitochondrial cytochrome c oxidase subunit VIa"/>
    <property type="match status" value="1"/>
</dbReference>
<name>A0AAD7UDH5_9STRA</name>
<dbReference type="InterPro" id="IPR036418">
    <property type="entry name" value="Cyt_c_oxidase_su6a_sf"/>
</dbReference>
<gene>
    <name evidence="7" type="ORF">CTAYLR_007863</name>
</gene>
<dbReference type="InterPro" id="IPR001349">
    <property type="entry name" value="Cyt_c_oxidase_su6a"/>
</dbReference>
<dbReference type="GO" id="GO:0005743">
    <property type="term" value="C:mitochondrial inner membrane"/>
    <property type="evidence" value="ECO:0007669"/>
    <property type="project" value="UniProtKB-SubCell"/>
</dbReference>
<dbReference type="GO" id="GO:0006123">
    <property type="term" value="P:mitochondrial electron transport, cytochrome c to oxygen"/>
    <property type="evidence" value="ECO:0007669"/>
    <property type="project" value="TreeGrafter"/>
</dbReference>
<keyword evidence="4" id="KW-0496">Mitochondrion</keyword>
<evidence type="ECO:0000256" key="1">
    <source>
        <dbReference type="ARBA" id="ARBA00004273"/>
    </source>
</evidence>
<reference evidence="7" key="1">
    <citation type="submission" date="2023-01" db="EMBL/GenBank/DDBJ databases">
        <title>Metagenome sequencing of chrysophaentin producing Chrysophaeum taylorii.</title>
        <authorList>
            <person name="Davison J."/>
            <person name="Bewley C."/>
        </authorList>
    </citation>
    <scope>NUCLEOTIDE SEQUENCE</scope>
    <source>
        <strain evidence="7">NIES-1699</strain>
    </source>
</reference>
<dbReference type="Proteomes" id="UP001230188">
    <property type="component" value="Unassembled WGS sequence"/>
</dbReference>
<dbReference type="EMBL" id="JAQMWT010000387">
    <property type="protein sequence ID" value="KAJ8602290.1"/>
    <property type="molecule type" value="Genomic_DNA"/>
</dbReference>
<evidence type="ECO:0000256" key="5">
    <source>
        <dbReference type="ARBA" id="ARBA00023136"/>
    </source>
</evidence>
<keyword evidence="2" id="KW-0999">Mitochondrion inner membrane</keyword>
<dbReference type="AlphaFoldDB" id="A0AAD7UDH5"/>
<evidence type="ECO:0000313" key="8">
    <source>
        <dbReference type="Proteomes" id="UP001230188"/>
    </source>
</evidence>
<evidence type="ECO:0000313" key="7">
    <source>
        <dbReference type="EMBL" id="KAJ8602290.1"/>
    </source>
</evidence>
<dbReference type="PANTHER" id="PTHR11504:SF0">
    <property type="entry name" value="CYTOCHROME C OXIDASE SUBUNIT"/>
    <property type="match status" value="1"/>
</dbReference>
<comment type="caution">
    <text evidence="7">The sequence shown here is derived from an EMBL/GenBank/DDBJ whole genome shotgun (WGS) entry which is preliminary data.</text>
</comment>
<keyword evidence="5" id="KW-0472">Membrane</keyword>
<evidence type="ECO:0000256" key="4">
    <source>
        <dbReference type="ARBA" id="ARBA00023128"/>
    </source>
</evidence>
<evidence type="ECO:0000256" key="2">
    <source>
        <dbReference type="ARBA" id="ARBA00022792"/>
    </source>
</evidence>
<dbReference type="PANTHER" id="PTHR11504">
    <property type="entry name" value="CYTOCHROME C OXIDASE POLYPEPTIDE VIA"/>
    <property type="match status" value="1"/>
</dbReference>
<dbReference type="Pfam" id="PF02046">
    <property type="entry name" value="COX6A"/>
    <property type="match status" value="1"/>
</dbReference>
<keyword evidence="3" id="KW-0809">Transit peptide</keyword>
<evidence type="ECO:0000256" key="6">
    <source>
        <dbReference type="RuleBase" id="RU004396"/>
    </source>
</evidence>
<organism evidence="7 8">
    <name type="scientific">Chrysophaeum taylorii</name>
    <dbReference type="NCBI Taxonomy" id="2483200"/>
    <lineage>
        <taxon>Eukaryota</taxon>
        <taxon>Sar</taxon>
        <taxon>Stramenopiles</taxon>
        <taxon>Ochrophyta</taxon>
        <taxon>Pelagophyceae</taxon>
        <taxon>Pelagomonadales</taxon>
        <taxon>Pelagomonadaceae</taxon>
        <taxon>Chrysophaeum</taxon>
    </lineage>
</organism>
<protein>
    <submittedName>
        <fullName evidence="7">Uncharacterized protein</fullName>
    </submittedName>
</protein>
<dbReference type="GO" id="GO:0030234">
    <property type="term" value="F:enzyme regulator activity"/>
    <property type="evidence" value="ECO:0007669"/>
    <property type="project" value="TreeGrafter"/>
</dbReference>
<comment type="subcellular location">
    <subcellularLocation>
        <location evidence="1">Mitochondrion inner membrane</location>
    </subcellularLocation>
</comment>
<keyword evidence="8" id="KW-1185">Reference proteome</keyword>
<proteinExistence type="inferred from homology"/>
<comment type="similarity">
    <text evidence="6">Belongs to the cytochrome c oxidase subunit 6A family.</text>
</comment>
<evidence type="ECO:0000256" key="3">
    <source>
        <dbReference type="ARBA" id="ARBA00022946"/>
    </source>
</evidence>
<dbReference type="Gene3D" id="4.10.95.10">
    <property type="entry name" value="Cytochrome c oxidase, subunit VIa"/>
    <property type="match status" value="1"/>
</dbReference>